<dbReference type="GO" id="GO:0005634">
    <property type="term" value="C:nucleus"/>
    <property type="evidence" value="ECO:0007669"/>
    <property type="project" value="UniProtKB-SubCell"/>
</dbReference>
<dbReference type="InterPro" id="IPR011990">
    <property type="entry name" value="TPR-like_helical_dom_sf"/>
</dbReference>
<evidence type="ECO:0000256" key="4">
    <source>
        <dbReference type="ARBA" id="ARBA00022803"/>
    </source>
</evidence>
<organism evidence="9">
    <name type="scientific">Zea mays</name>
    <name type="common">Maize</name>
    <dbReference type="NCBI Taxonomy" id="4577"/>
    <lineage>
        <taxon>Eukaryota</taxon>
        <taxon>Viridiplantae</taxon>
        <taxon>Streptophyta</taxon>
        <taxon>Embryophyta</taxon>
        <taxon>Tracheophyta</taxon>
        <taxon>Spermatophyta</taxon>
        <taxon>Magnoliopsida</taxon>
        <taxon>Liliopsida</taxon>
        <taxon>Poales</taxon>
        <taxon>Poaceae</taxon>
        <taxon>PACMAD clade</taxon>
        <taxon>Panicoideae</taxon>
        <taxon>Andropogonodae</taxon>
        <taxon>Andropogoneae</taxon>
        <taxon>Tripsacinae</taxon>
        <taxon>Zea</taxon>
    </lineage>
</organism>
<accession>A0A3L6G333</accession>
<dbReference type="PANTHER" id="PTHR15081">
    <property type="entry name" value="NUCLEAR AUTOANTIGENIC SPERM PROTEIN NASP -RELATED"/>
    <property type="match status" value="1"/>
</dbReference>
<reference evidence="9 10" key="1">
    <citation type="journal article" date="2018" name="Nat. Genet.">
        <title>Extensive intraspecific gene order and gene structural variations between Mo17 and other maize genomes.</title>
        <authorList>
            <person name="Sun S."/>
            <person name="Zhou Y."/>
            <person name="Chen J."/>
            <person name="Shi J."/>
            <person name="Zhao H."/>
            <person name="Zhao H."/>
            <person name="Song W."/>
            <person name="Zhang M."/>
            <person name="Cui Y."/>
            <person name="Dong X."/>
            <person name="Liu H."/>
            <person name="Ma X."/>
            <person name="Jiao Y."/>
            <person name="Wang B."/>
            <person name="Wei X."/>
            <person name="Stein J.C."/>
            <person name="Glaubitz J.C."/>
            <person name="Lu F."/>
            <person name="Yu G."/>
            <person name="Liang C."/>
            <person name="Fengler K."/>
            <person name="Li B."/>
            <person name="Rafalski A."/>
            <person name="Schnable P.S."/>
            <person name="Ware D.H."/>
            <person name="Buckler E.S."/>
            <person name="Lai J."/>
        </authorList>
    </citation>
    <scope>NUCLEOTIDE SEQUENCE [LARGE SCALE GENOMIC DNA]</scope>
    <source>
        <strain evidence="10">cv. Missouri 17</strain>
        <tissue evidence="9">Seedling</tissue>
    </source>
</reference>
<feature type="region of interest" description="Disordered" evidence="7">
    <location>
        <begin position="166"/>
        <end position="244"/>
    </location>
</feature>
<gene>
    <name evidence="9" type="ORF">Zm00014a_022670</name>
</gene>
<keyword evidence="5" id="KW-0539">Nucleus</keyword>
<protein>
    <submittedName>
        <fullName evidence="8">Histone-binding protein N1/N2</fullName>
    </submittedName>
</protein>
<dbReference type="InterPro" id="IPR051730">
    <property type="entry name" value="NASP-like"/>
</dbReference>
<dbReference type="EMBL" id="NCVQ01000003">
    <property type="protein sequence ID" value="PWZ39820.1"/>
    <property type="molecule type" value="Genomic_DNA"/>
</dbReference>
<dbReference type="AlphaFoldDB" id="A0A3L6FY77"/>
<evidence type="ECO:0000256" key="1">
    <source>
        <dbReference type="ARBA" id="ARBA00004123"/>
    </source>
</evidence>
<dbReference type="Proteomes" id="UP000251960">
    <property type="component" value="Chromosome 2"/>
</dbReference>
<dbReference type="SUPFAM" id="SSF48452">
    <property type="entry name" value="TPR-like"/>
    <property type="match status" value="1"/>
</dbReference>
<comment type="subcellular location">
    <subcellularLocation>
        <location evidence="1">Nucleus</location>
    </subcellularLocation>
</comment>
<name>A0A3L6FY77_MAIZE</name>
<feature type="region of interest" description="Disordered" evidence="7">
    <location>
        <begin position="496"/>
        <end position="539"/>
    </location>
</feature>
<keyword evidence="6" id="KW-0175">Coiled coil</keyword>
<evidence type="ECO:0000313" key="8">
    <source>
        <dbReference type="EMBL" id="PWZ39819.1"/>
    </source>
</evidence>
<feature type="compositionally biased region" description="Acidic residues" evidence="7">
    <location>
        <begin position="226"/>
        <end position="244"/>
    </location>
</feature>
<sequence>MASSSENAAVPPEEEPQAPPLPDTEPTEAAPSEAEDEPQTLERAQELFDRGSKAIEDEDFVDAVDCLSRALEIRLGFPFPFPFPPSTSATLAVKRLRVSAEFGAIGGWYGAFSVRICWWHTNNFVHSLPTRASHYGELAPECASTYFKYGCALLYKAQEESDVLGNVPKSLPNEDSVKSTATKDDSGTSKVSGTDAEDAASSEKVDAEEGQNSNGKNQENGNGEVEKDDDDVDDDEKMGDEEDNDLDLSWKMLDIARAIVEKSQDNTMEKVKIYSALAEVATEREDMDNSLSDYMKALSMLEHLVEPDHRRVVELYPLCHSYTILCAKERYYNLHLRNFRICLVYELVSKIGEAISYCAKAISLCKSRIQSLKSSKDALLAGIDGDASAAEAEGGSEKSAVEKELEQLTSILPDLEKKLEDLSEANPSADMDEMVKAIVSRVTDVMPKAASFTSSQMATSSNGFDSSVMSTAATTGSSGSTVTDLGVVGRGVKRASIKPISAEPAAKKPALDSPSQQGDSSINSEVVPATQTGDESVSK</sequence>
<feature type="coiled-coil region" evidence="6">
    <location>
        <begin position="398"/>
        <end position="425"/>
    </location>
</feature>
<dbReference type="InterPro" id="IPR019734">
    <property type="entry name" value="TPR_rpt"/>
</dbReference>
<evidence type="ECO:0000313" key="10">
    <source>
        <dbReference type="Proteomes" id="UP000251960"/>
    </source>
</evidence>
<comment type="caution">
    <text evidence="9">The sequence shown here is derived from an EMBL/GenBank/DDBJ whole genome shotgun (WGS) entry which is preliminary data.</text>
</comment>
<proteinExistence type="inferred from homology"/>
<feature type="compositionally biased region" description="Basic and acidic residues" evidence="7">
    <location>
        <begin position="175"/>
        <end position="187"/>
    </location>
</feature>
<keyword evidence="4" id="KW-0802">TPR repeat</keyword>
<evidence type="ECO:0000256" key="3">
    <source>
        <dbReference type="ARBA" id="ARBA00022737"/>
    </source>
</evidence>
<dbReference type="ExpressionAtlas" id="A0A3L6FY77">
    <property type="expression patterns" value="baseline and differential"/>
</dbReference>
<dbReference type="EMBL" id="NCVQ01000003">
    <property type="protein sequence ID" value="PWZ39819.1"/>
    <property type="molecule type" value="Genomic_DNA"/>
</dbReference>
<evidence type="ECO:0000256" key="2">
    <source>
        <dbReference type="ARBA" id="ARBA00008402"/>
    </source>
</evidence>
<accession>A0A3L6FY77</accession>
<feature type="region of interest" description="Disordered" evidence="7">
    <location>
        <begin position="1"/>
        <end position="40"/>
    </location>
</feature>
<dbReference type="Gene3D" id="1.25.40.10">
    <property type="entry name" value="Tetratricopeptide repeat domain"/>
    <property type="match status" value="1"/>
</dbReference>
<evidence type="ECO:0000256" key="7">
    <source>
        <dbReference type="SAM" id="MobiDB-lite"/>
    </source>
</evidence>
<dbReference type="PANTHER" id="PTHR15081:SF1">
    <property type="entry name" value="NUCLEAR AUTOANTIGENIC SPERM PROTEIN"/>
    <property type="match status" value="1"/>
</dbReference>
<feature type="compositionally biased region" description="Polar residues" evidence="7">
    <location>
        <begin position="513"/>
        <end position="539"/>
    </location>
</feature>
<evidence type="ECO:0000256" key="6">
    <source>
        <dbReference type="SAM" id="Coils"/>
    </source>
</evidence>
<evidence type="ECO:0000256" key="5">
    <source>
        <dbReference type="ARBA" id="ARBA00023242"/>
    </source>
</evidence>
<evidence type="ECO:0000313" key="9">
    <source>
        <dbReference type="EMBL" id="PWZ39820.1"/>
    </source>
</evidence>
<keyword evidence="3" id="KW-0677">Repeat</keyword>
<feature type="compositionally biased region" description="Low complexity" evidence="7">
    <location>
        <begin position="1"/>
        <end position="11"/>
    </location>
</feature>
<dbReference type="SMART" id="SM00028">
    <property type="entry name" value="TPR"/>
    <property type="match status" value="3"/>
</dbReference>
<comment type="similarity">
    <text evidence="2">Belongs to the NASP family.</text>
</comment>